<accession>A0ACC2M931</accession>
<name>A0ACC2M931_PERAE</name>
<proteinExistence type="predicted"/>
<organism evidence="1 2">
    <name type="scientific">Persea americana</name>
    <name type="common">Avocado</name>
    <dbReference type="NCBI Taxonomy" id="3435"/>
    <lineage>
        <taxon>Eukaryota</taxon>
        <taxon>Viridiplantae</taxon>
        <taxon>Streptophyta</taxon>
        <taxon>Embryophyta</taxon>
        <taxon>Tracheophyta</taxon>
        <taxon>Spermatophyta</taxon>
        <taxon>Magnoliopsida</taxon>
        <taxon>Magnoliidae</taxon>
        <taxon>Laurales</taxon>
        <taxon>Lauraceae</taxon>
        <taxon>Persea</taxon>
    </lineage>
</organism>
<dbReference type="Proteomes" id="UP001234297">
    <property type="component" value="Chromosome 5"/>
</dbReference>
<comment type="caution">
    <text evidence="1">The sequence shown here is derived from an EMBL/GenBank/DDBJ whole genome shotgun (WGS) entry which is preliminary data.</text>
</comment>
<sequence length="1424" mass="152882">MREEVMSSGGPFDPFLLARSSSPPPTPAASSAGASSPAFPANIGSSIDWLGQGQASKAGSLSCAGSHRPRTSFSTSAGGSVLGSSQPSCRPWERGDLLMRLATFKPSNWSGKPKVAGSLACARKGWINSDLDKIVCESCGTYLTFTLSASWTPTEVDEAGEAFAKELDAGHRVTCPWKGNSCAESLVQFPPTPPSALIGGYKDRCDGLLQFPSLPVIASSAIEQMKLSRSIQIEHLLSQSQSFTAGELGYRADNITGIEPSREEASCSLEASCIYSHAQKLISLCGWEPRWLPNVQDCEEHSAESARNACSFGPVRDRFRPSQDPGASKKTFSASVIKDTGKKKLSIPKSRCDSRSPLLDCNLCGATVRILDFLTVPRPARLAPNSIDTPEAIKKLVLTRGVSAASGISGWGAADVIEKDHTDYRDEAATTDDGKSLSNAGVDLNLTMAGGLPTVQSVMPTLSEHFEDAALGRDLMVGQPSGSEVGDRAASYESRGPSTRKRSFEEGGSTVDRPQGRVQQVDSVEGTVIDRDGDEVNDGREYSGGPSKRARDSDIFYSLHSSDRRESSGAGPSHSPGFKTDIHGRRVEPFRLENDQITGAPSTRDSARASSVIAMDTVCHSDEEDSMESVENYPGDVDEAYFPSPTVSKNPEMNDVSELNYSNQAQQSTCFQPAAGRNAGEMAVSSTIEGDETLNAENVNAHARDRFSFGISVGSVGMGASHEAEIHGIDVSVHRADSVVGDAEPIAEVTENLGQTGESTPDPGLMDEFVPEEMDREDPHGDSQDMISQSVGRADSGSKIDGSTKAESIESGEKMSHALGRENSEHPSLSCNAMIYSAYEVSKEEVSQAGKASLMDDCAPVESDYVAANGIGPANGGSNYEIEAVEFDPIRHHNHFCPWVNGNVAAAGSNSSGSSSGASTVALCGWQLTLDALDAFQSNWHIPAQTVESESAASMYKDDHATHAKKRAAVTFISCEWRLAGCLLNMERVGNWMQILWKTGVLAVGLSLLSTAIAAITRFYRGGVTTDGDLGILSMTHSYISSSCRKPPSKVFDGRESHCYHSNAFHDARYQIHQERSSVVEEPLDPFSLVADELLILANRLQSMVVAEVPKLASAAEYFFKMGVEGKRFRPTVLLLMASALDMPIPNSTTGTVLHGIPKETRARQHCIAEITEMIHVASLLHDDVLDDADTRRGIGSLNFVMGNKLAVLAGDFLLSRACVALASLKNTEVVSLLATVVEHLVTGETMQMTPTSDQRCSMEYYLQKTFYKTASLISNSCKAIALLAGQTAEVSMFAYDYGRNLGLAHQLIDDVLDFTGTSPSLGKGSLSDIRHGIVTAPILYAIEEFPQLRALVDRGFDNPSDIDLALDYLGRSQGIQRTRELAAEHASLAVEAIDSFPESDDEDVRLSRRALVDLTQVVITRTK</sequence>
<gene>
    <name evidence="1" type="ORF">MRB53_018851</name>
</gene>
<evidence type="ECO:0000313" key="2">
    <source>
        <dbReference type="Proteomes" id="UP001234297"/>
    </source>
</evidence>
<dbReference type="EMBL" id="CM056813">
    <property type="protein sequence ID" value="KAJ8642157.1"/>
    <property type="molecule type" value="Genomic_DNA"/>
</dbReference>
<keyword evidence="2" id="KW-1185">Reference proteome</keyword>
<evidence type="ECO:0000313" key="1">
    <source>
        <dbReference type="EMBL" id="KAJ8642157.1"/>
    </source>
</evidence>
<reference evidence="1 2" key="1">
    <citation type="journal article" date="2022" name="Hortic Res">
        <title>A haplotype resolved chromosomal level avocado genome allows analysis of novel avocado genes.</title>
        <authorList>
            <person name="Nath O."/>
            <person name="Fletcher S.J."/>
            <person name="Hayward A."/>
            <person name="Shaw L.M."/>
            <person name="Masouleh A.K."/>
            <person name="Furtado A."/>
            <person name="Henry R.J."/>
            <person name="Mitter N."/>
        </authorList>
    </citation>
    <scope>NUCLEOTIDE SEQUENCE [LARGE SCALE GENOMIC DNA]</scope>
    <source>
        <strain evidence="2">cv. Hass</strain>
    </source>
</reference>
<protein>
    <submittedName>
        <fullName evidence="1">Uncharacterized protein</fullName>
    </submittedName>
</protein>